<feature type="compositionally biased region" description="Polar residues" evidence="3">
    <location>
        <begin position="1"/>
        <end position="20"/>
    </location>
</feature>
<dbReference type="SUPFAM" id="SSF48371">
    <property type="entry name" value="ARM repeat"/>
    <property type="match status" value="1"/>
</dbReference>
<feature type="compositionally biased region" description="Polar residues" evidence="3">
    <location>
        <begin position="1365"/>
        <end position="1395"/>
    </location>
</feature>
<feature type="region of interest" description="Disordered" evidence="3">
    <location>
        <begin position="205"/>
        <end position="334"/>
    </location>
</feature>
<reference evidence="5 6" key="1">
    <citation type="journal article" date="2022" name="bioRxiv">
        <title>Genomics of Preaxostyla Flagellates Illuminates Evolutionary Transitions and the Path Towards Mitochondrial Loss.</title>
        <authorList>
            <person name="Novak L.V.F."/>
            <person name="Treitli S.C."/>
            <person name="Pyrih J."/>
            <person name="Halakuc P."/>
            <person name="Pipaliya S.V."/>
            <person name="Vacek V."/>
            <person name="Brzon O."/>
            <person name="Soukal P."/>
            <person name="Eme L."/>
            <person name="Dacks J.B."/>
            <person name="Karnkowska A."/>
            <person name="Elias M."/>
            <person name="Hampl V."/>
        </authorList>
    </citation>
    <scope>NUCLEOTIDE SEQUENCE [LARGE SCALE GENOMIC DNA]</scope>
    <source>
        <strain evidence="5">NAU3</strain>
        <tissue evidence="5">Gut</tissue>
    </source>
</reference>
<feature type="region of interest" description="Disordered" evidence="3">
    <location>
        <begin position="71"/>
        <end position="101"/>
    </location>
</feature>
<feature type="compositionally biased region" description="Basic and acidic residues" evidence="3">
    <location>
        <begin position="1004"/>
        <end position="1050"/>
    </location>
</feature>
<feature type="compositionally biased region" description="Low complexity" evidence="3">
    <location>
        <begin position="387"/>
        <end position="411"/>
    </location>
</feature>
<dbReference type="PROSITE" id="PS50303">
    <property type="entry name" value="PUM_HD"/>
    <property type="match status" value="1"/>
</dbReference>
<feature type="compositionally biased region" description="Polar residues" evidence="3">
    <location>
        <begin position="293"/>
        <end position="306"/>
    </location>
</feature>
<dbReference type="PANTHER" id="PTHR12537">
    <property type="entry name" value="RNA BINDING PROTEIN PUMILIO-RELATED"/>
    <property type="match status" value="1"/>
</dbReference>
<evidence type="ECO:0000256" key="3">
    <source>
        <dbReference type="SAM" id="MobiDB-lite"/>
    </source>
</evidence>
<feature type="compositionally biased region" description="Polar residues" evidence="3">
    <location>
        <begin position="71"/>
        <end position="84"/>
    </location>
</feature>
<feature type="compositionally biased region" description="Low complexity" evidence="3">
    <location>
        <begin position="1088"/>
        <end position="1101"/>
    </location>
</feature>
<feature type="region of interest" description="Disordered" evidence="3">
    <location>
        <begin position="1342"/>
        <end position="1395"/>
    </location>
</feature>
<feature type="compositionally biased region" description="Low complexity" evidence="3">
    <location>
        <begin position="1262"/>
        <end position="1275"/>
    </location>
</feature>
<keyword evidence="6" id="KW-1185">Reference proteome</keyword>
<feature type="compositionally biased region" description="Polar residues" evidence="3">
    <location>
        <begin position="269"/>
        <end position="284"/>
    </location>
</feature>
<dbReference type="PROSITE" id="PS50302">
    <property type="entry name" value="PUM"/>
    <property type="match status" value="3"/>
</dbReference>
<keyword evidence="1" id="KW-0677">Repeat</keyword>
<dbReference type="InterPro" id="IPR011989">
    <property type="entry name" value="ARM-like"/>
</dbReference>
<proteinExistence type="predicted"/>
<feature type="region of interest" description="Disordered" evidence="3">
    <location>
        <begin position="1"/>
        <end position="37"/>
    </location>
</feature>
<feature type="domain" description="PUM-HD" evidence="4">
    <location>
        <begin position="440"/>
        <end position="865"/>
    </location>
</feature>
<evidence type="ECO:0000313" key="5">
    <source>
        <dbReference type="EMBL" id="KAK2959220.1"/>
    </source>
</evidence>
<feature type="region of interest" description="Disordered" evidence="3">
    <location>
        <begin position="1402"/>
        <end position="1421"/>
    </location>
</feature>
<feature type="compositionally biased region" description="Polar residues" evidence="3">
    <location>
        <begin position="1053"/>
        <end position="1071"/>
    </location>
</feature>
<evidence type="ECO:0000313" key="6">
    <source>
        <dbReference type="Proteomes" id="UP001281761"/>
    </source>
</evidence>
<dbReference type="Proteomes" id="UP001281761">
    <property type="component" value="Unassembled WGS sequence"/>
</dbReference>
<feature type="compositionally biased region" description="Low complexity" evidence="3">
    <location>
        <begin position="316"/>
        <end position="325"/>
    </location>
</feature>
<gene>
    <name evidence="5" type="ORF">BLNAU_5778</name>
</gene>
<dbReference type="InterPro" id="IPR033133">
    <property type="entry name" value="PUM-HD"/>
</dbReference>
<feature type="region of interest" description="Disordered" evidence="3">
    <location>
        <begin position="927"/>
        <end position="962"/>
    </location>
</feature>
<dbReference type="Pfam" id="PF00806">
    <property type="entry name" value="PUF"/>
    <property type="match status" value="8"/>
</dbReference>
<dbReference type="InterPro" id="IPR001313">
    <property type="entry name" value="Pumilio_RNA-bd_rpt"/>
</dbReference>
<dbReference type="InterPro" id="IPR016024">
    <property type="entry name" value="ARM-type_fold"/>
</dbReference>
<feature type="compositionally biased region" description="Polar residues" evidence="3">
    <location>
        <begin position="940"/>
        <end position="958"/>
    </location>
</feature>
<feature type="region of interest" description="Disordered" evidence="3">
    <location>
        <begin position="1004"/>
        <end position="1134"/>
    </location>
</feature>
<dbReference type="EMBL" id="JARBJD010000031">
    <property type="protein sequence ID" value="KAK2959220.1"/>
    <property type="molecule type" value="Genomic_DNA"/>
</dbReference>
<feature type="repeat" description="Pumilio" evidence="2">
    <location>
        <begin position="651"/>
        <end position="687"/>
    </location>
</feature>
<dbReference type="SMART" id="SM00025">
    <property type="entry name" value="Pumilio"/>
    <property type="match status" value="8"/>
</dbReference>
<feature type="compositionally biased region" description="Low complexity" evidence="3">
    <location>
        <begin position="1342"/>
        <end position="1357"/>
    </location>
</feature>
<evidence type="ECO:0000259" key="4">
    <source>
        <dbReference type="PROSITE" id="PS50303"/>
    </source>
</evidence>
<dbReference type="PANTHER" id="PTHR12537:SF12">
    <property type="entry name" value="MATERNAL PROTEIN PUMILIO"/>
    <property type="match status" value="1"/>
</dbReference>
<name>A0ABQ9Y650_9EUKA</name>
<sequence>MSQGESFGDPLTQSFSSSVPSDGYYSDSDTDENPAMYPIQIGFFSHSLPSSGSESGHQFATFSSISNSSAFNEIQPHDSNNQVVSPIRPIDHSGQEHTSSSLVEQKIQVNVSTSANPSGSSTLATSVAAPQYISLSPPETTMGSPNTNFFSSGYTTSPSFAAHRGHSLVSISPFMSQHFGNPVPLPDLTGASPAATPQTVLFVSPPRTQDTFSNISQSPTPGAQTPRQYFLQYSGISSTTTGTSAPQPSQPIPRPNSMNLTTKTEHPQTSEQFPSLSSILSPPTNGFPEEEQNQNQMSVPKLNSKSKAFVPRWKMSGSSSETPATSTPPVPLHPPTGALFSKAPTFRPKQAKIQISPQNARANHPIDLTQPLFVHPQQQYPPIGVHSSTLVPPSQTSPSSQTQKQFSSPKSGNDGIGSTAATILEYIRNETSFSQSQINTFQRPFAPSHNQNNPYFPRASESSITLVSCYGTFLELAEDMLGARFLQSRLAEASESEITQVFIELTTGKRTIIQLMTHSYANYVVQKLFEVCSDEQVLVLFDAIRGHFSALSFDTFGCRVMQCAIPRMPESVCSEISSELFHNCLKAIHNQNSNHVLQKSIEFSSHAALTLVADAITQHGIHEIATHAYGCRVIQRLLECDDSAMLVRLGSILIPHVQSLVLNQYGNFVVQHLVQNARNELVTFPVKSGNGGPNSTDTTITLNLAEAVVKTLQGTYFALSVHKFGSNVVEKCLEYSSDNFKMLIISEIMNTSPQGLARTPKPNVLTEALYSTNTARGPLSISPSIGSFVNPTTPFTTHPLLYLMMDQFGNYVSQRICDISPFPIKDGLISQLICVLPIRSLRGRRDWLRKRDDMCRSNPQFSHIQDDQIEVPPKDFVSVRIEKMLKSLERPDPVRFPEPPRIKQGKDRARRALEDRKWIEQMNLRKQMEVSLPQERPKPMNNTNLSSPPTNDAFSNPTPRRVWGETNTHQFQIGNGGELIEKSIDGAITILPNSAFLNSAVEKEELSESDARPGKPKSVEPTKRAKRTRTDPHRRLRLDGDESSEDDHHPQPAKSQSSATTSTHPQSLSSDESQHAPSVKFSRKKVSRSNSRSASHSQSNRTTPVSPFLDDTLITERSSPPNLPNPQFPPATWNPTAAEFRADWEEKSSISSAHFSHSGIPASSDNMSAFSTPNSFSLPPPLPGQHSTSTPLGIVPHLSSSLSPRSALYLTQTPPNQSENESPFLSAPFSDIILPTTTRGLVRSAKTQNNTPLSNSFNYAIPSHSTRTTPSSSGRSDTDRMDTYLAPSQSASHQPFDSFHALSFEEDDDKSKLSEVNFDDIGFEGPNNHLPPDLLPLSLTSFHQSSQSDSSMPHMDSFQFYPPNTIHSQHSNLHSSAPYSSTPDSQHSLSFNSYQSGRSIHGMSSHLDYHNTQPHVLSSTPSSSMVASAETHTHQLGFVISGHSLTPYQSFDFESNSMQLPDPRPFSSLTSVEKSYPQSDIWNQFSSTPPR</sequence>
<feature type="compositionally biased region" description="Low complexity" evidence="3">
    <location>
        <begin position="234"/>
        <end position="244"/>
    </location>
</feature>
<evidence type="ECO:0000256" key="1">
    <source>
        <dbReference type="ARBA" id="ARBA00022737"/>
    </source>
</evidence>
<accession>A0ABQ9Y650</accession>
<feature type="region of interest" description="Disordered" evidence="3">
    <location>
        <begin position="378"/>
        <end position="417"/>
    </location>
</feature>
<protein>
    <submittedName>
        <fullName evidence="5">Pumilio like protein</fullName>
    </submittedName>
</protein>
<feature type="region of interest" description="Disordered" evidence="3">
    <location>
        <begin position="891"/>
        <end position="910"/>
    </location>
</feature>
<feature type="region of interest" description="Disordered" evidence="3">
    <location>
        <begin position="1245"/>
        <end position="1282"/>
    </location>
</feature>
<feature type="repeat" description="Pumilio" evidence="2">
    <location>
        <begin position="504"/>
        <end position="542"/>
    </location>
</feature>
<dbReference type="Gene3D" id="1.25.10.10">
    <property type="entry name" value="Leucine-rich Repeat Variant"/>
    <property type="match status" value="1"/>
</dbReference>
<feature type="repeat" description="Pumilio" evidence="2">
    <location>
        <begin position="711"/>
        <end position="746"/>
    </location>
</feature>
<feature type="compositionally biased region" description="Polar residues" evidence="3">
    <location>
        <begin position="205"/>
        <end position="227"/>
    </location>
</feature>
<evidence type="ECO:0000256" key="2">
    <source>
        <dbReference type="PROSITE-ProRule" id="PRU00317"/>
    </source>
</evidence>
<organism evidence="5 6">
    <name type="scientific">Blattamonas nauphoetae</name>
    <dbReference type="NCBI Taxonomy" id="2049346"/>
    <lineage>
        <taxon>Eukaryota</taxon>
        <taxon>Metamonada</taxon>
        <taxon>Preaxostyla</taxon>
        <taxon>Oxymonadida</taxon>
        <taxon>Blattamonas</taxon>
    </lineage>
</organism>
<comment type="caution">
    <text evidence="5">The sequence shown here is derived from an EMBL/GenBank/DDBJ whole genome shotgun (WGS) entry which is preliminary data.</text>
</comment>
<feature type="compositionally biased region" description="Polar residues" evidence="3">
    <location>
        <begin position="1245"/>
        <end position="1258"/>
    </location>
</feature>